<dbReference type="Proteomes" id="UP001500738">
    <property type="component" value="Unassembled WGS sequence"/>
</dbReference>
<proteinExistence type="predicted"/>
<gene>
    <name evidence="1" type="ORF">GCM10009115_15830</name>
</gene>
<sequence>MAKLSLRLDDALYDRLLASADAAGMTPSAYIREALEQLNGADPFGFHARFDELHSTVIQILAILASDVGARDPRALAKGMEDTHRLLRERGLPTGDALARQGGGRMS</sequence>
<accession>A0ABN1M3N5</accession>
<comment type="caution">
    <text evidence="1">The sequence shown here is derived from an EMBL/GenBank/DDBJ whole genome shotgun (WGS) entry which is preliminary data.</text>
</comment>
<dbReference type="EMBL" id="BAAAFE010000007">
    <property type="protein sequence ID" value="GAA0863823.1"/>
    <property type="molecule type" value="Genomic_DNA"/>
</dbReference>
<organism evidence="1 2">
    <name type="scientific">Sphingopyxis soli</name>
    <dbReference type="NCBI Taxonomy" id="592051"/>
    <lineage>
        <taxon>Bacteria</taxon>
        <taxon>Pseudomonadati</taxon>
        <taxon>Pseudomonadota</taxon>
        <taxon>Alphaproteobacteria</taxon>
        <taxon>Sphingomonadales</taxon>
        <taxon>Sphingomonadaceae</taxon>
        <taxon>Sphingopyxis</taxon>
    </lineage>
</organism>
<reference evidence="1 2" key="1">
    <citation type="journal article" date="2019" name="Int. J. Syst. Evol. Microbiol.">
        <title>The Global Catalogue of Microorganisms (GCM) 10K type strain sequencing project: providing services to taxonomists for standard genome sequencing and annotation.</title>
        <authorList>
            <consortium name="The Broad Institute Genomics Platform"/>
            <consortium name="The Broad Institute Genome Sequencing Center for Infectious Disease"/>
            <person name="Wu L."/>
            <person name="Ma J."/>
        </authorList>
    </citation>
    <scope>NUCLEOTIDE SEQUENCE [LARGE SCALE GENOMIC DNA]</scope>
    <source>
        <strain evidence="1 2">JCM 15910</strain>
    </source>
</reference>
<evidence type="ECO:0000313" key="2">
    <source>
        <dbReference type="Proteomes" id="UP001500738"/>
    </source>
</evidence>
<keyword evidence="2" id="KW-1185">Reference proteome</keyword>
<dbReference type="CDD" id="cd21631">
    <property type="entry name" value="RHH_CopG_NikR-like"/>
    <property type="match status" value="1"/>
</dbReference>
<dbReference type="RefSeq" id="WP_062769473.1">
    <property type="nucleotide sequence ID" value="NZ_BAAAFE010000007.1"/>
</dbReference>
<protein>
    <recommendedName>
        <fullName evidence="3">Ribbon-helix-helix protein CopG domain-containing protein</fullName>
    </recommendedName>
</protein>
<evidence type="ECO:0000313" key="1">
    <source>
        <dbReference type="EMBL" id="GAA0863823.1"/>
    </source>
</evidence>
<name>A0ABN1M3N5_9SPHN</name>
<evidence type="ECO:0008006" key="3">
    <source>
        <dbReference type="Google" id="ProtNLM"/>
    </source>
</evidence>
<dbReference type="SUPFAM" id="SSF47598">
    <property type="entry name" value="Ribbon-helix-helix"/>
    <property type="match status" value="1"/>
</dbReference>
<dbReference type="InterPro" id="IPR010985">
    <property type="entry name" value="Ribbon_hlx_hlx"/>
</dbReference>